<evidence type="ECO:0000259" key="7">
    <source>
        <dbReference type="PROSITE" id="PS51085"/>
    </source>
</evidence>
<sequence>MPELFFVNENKRIDIGMGMNLREAAIDSEIDVYSNIFTKLFNCRGNGICGTCVVKIEAESIDPPNKIEEKKLKKKLMVDPSLRLACQLNVKNDMKIYTA</sequence>
<evidence type="ECO:0000256" key="5">
    <source>
        <dbReference type="ARBA" id="ARBA00023014"/>
    </source>
</evidence>
<dbReference type="PROSITE" id="PS51085">
    <property type="entry name" value="2FE2S_FER_2"/>
    <property type="match status" value="1"/>
</dbReference>
<keyword evidence="4" id="KW-0408">Iron</keyword>
<dbReference type="GO" id="GO:0009055">
    <property type="term" value="F:electron transfer activity"/>
    <property type="evidence" value="ECO:0007669"/>
    <property type="project" value="TreeGrafter"/>
</dbReference>
<dbReference type="AlphaFoldDB" id="A0A382QEJ2"/>
<proteinExistence type="inferred from homology"/>
<accession>A0A382QEJ2</accession>
<dbReference type="EMBL" id="UINC01113992">
    <property type="protein sequence ID" value="SVC83984.1"/>
    <property type="molecule type" value="Genomic_DNA"/>
</dbReference>
<evidence type="ECO:0000313" key="8">
    <source>
        <dbReference type="EMBL" id="SVC83984.1"/>
    </source>
</evidence>
<dbReference type="InterPro" id="IPR001055">
    <property type="entry name" value="Adrenodoxin-like"/>
</dbReference>
<dbReference type="GO" id="GO:0140647">
    <property type="term" value="P:P450-containing electron transport chain"/>
    <property type="evidence" value="ECO:0007669"/>
    <property type="project" value="InterPro"/>
</dbReference>
<dbReference type="InterPro" id="IPR001041">
    <property type="entry name" value="2Fe-2S_ferredoxin-type"/>
</dbReference>
<dbReference type="InterPro" id="IPR036010">
    <property type="entry name" value="2Fe-2S_ferredoxin-like_sf"/>
</dbReference>
<comment type="cofactor">
    <cofactor evidence="6">
        <name>[2Fe-2S] cluster</name>
        <dbReference type="ChEBI" id="CHEBI:190135"/>
    </cofactor>
</comment>
<keyword evidence="3" id="KW-0479">Metal-binding</keyword>
<reference evidence="8" key="1">
    <citation type="submission" date="2018-05" db="EMBL/GenBank/DDBJ databases">
        <authorList>
            <person name="Lanie J.A."/>
            <person name="Ng W.-L."/>
            <person name="Kazmierczak K.M."/>
            <person name="Andrzejewski T.M."/>
            <person name="Davidsen T.M."/>
            <person name="Wayne K.J."/>
            <person name="Tettelin H."/>
            <person name="Glass J.I."/>
            <person name="Rusch D."/>
            <person name="Podicherti R."/>
            <person name="Tsui H.-C.T."/>
            <person name="Winkler M.E."/>
        </authorList>
    </citation>
    <scope>NUCLEOTIDE SEQUENCE</scope>
</reference>
<evidence type="ECO:0000256" key="1">
    <source>
        <dbReference type="ARBA" id="ARBA00010914"/>
    </source>
</evidence>
<protein>
    <recommendedName>
        <fullName evidence="7">2Fe-2S ferredoxin-type domain-containing protein</fullName>
    </recommendedName>
</protein>
<dbReference type="CDD" id="cd00207">
    <property type="entry name" value="fer2"/>
    <property type="match status" value="1"/>
</dbReference>
<evidence type="ECO:0000256" key="4">
    <source>
        <dbReference type="ARBA" id="ARBA00023004"/>
    </source>
</evidence>
<dbReference type="GO" id="GO:0005739">
    <property type="term" value="C:mitochondrion"/>
    <property type="evidence" value="ECO:0007669"/>
    <property type="project" value="TreeGrafter"/>
</dbReference>
<dbReference type="GO" id="GO:0051537">
    <property type="term" value="F:2 iron, 2 sulfur cluster binding"/>
    <property type="evidence" value="ECO:0007669"/>
    <property type="project" value="UniProtKB-KW"/>
</dbReference>
<evidence type="ECO:0000256" key="3">
    <source>
        <dbReference type="ARBA" id="ARBA00022723"/>
    </source>
</evidence>
<comment type="similarity">
    <text evidence="1">Belongs to the adrenodoxin/putidaredoxin family.</text>
</comment>
<keyword evidence="2" id="KW-0001">2Fe-2S</keyword>
<evidence type="ECO:0000256" key="6">
    <source>
        <dbReference type="ARBA" id="ARBA00034078"/>
    </source>
</evidence>
<dbReference type="PANTHER" id="PTHR23426:SF65">
    <property type="entry name" value="FERREDOXIN-2, MITOCHONDRIAL"/>
    <property type="match status" value="1"/>
</dbReference>
<gene>
    <name evidence="8" type="ORF">METZ01_LOCUS336838</name>
</gene>
<feature type="domain" description="2Fe-2S ferredoxin-type" evidence="7">
    <location>
        <begin position="2"/>
        <end position="99"/>
    </location>
</feature>
<keyword evidence="5" id="KW-0411">Iron-sulfur</keyword>
<dbReference type="PANTHER" id="PTHR23426">
    <property type="entry name" value="FERREDOXIN/ADRENODOXIN"/>
    <property type="match status" value="1"/>
</dbReference>
<evidence type="ECO:0000256" key="2">
    <source>
        <dbReference type="ARBA" id="ARBA00022714"/>
    </source>
</evidence>
<dbReference type="InterPro" id="IPR012675">
    <property type="entry name" value="Beta-grasp_dom_sf"/>
</dbReference>
<dbReference type="Pfam" id="PF00111">
    <property type="entry name" value="Fer2"/>
    <property type="match status" value="1"/>
</dbReference>
<dbReference type="SUPFAM" id="SSF54292">
    <property type="entry name" value="2Fe-2S ferredoxin-like"/>
    <property type="match status" value="1"/>
</dbReference>
<dbReference type="GO" id="GO:0046872">
    <property type="term" value="F:metal ion binding"/>
    <property type="evidence" value="ECO:0007669"/>
    <property type="project" value="UniProtKB-KW"/>
</dbReference>
<organism evidence="8">
    <name type="scientific">marine metagenome</name>
    <dbReference type="NCBI Taxonomy" id="408172"/>
    <lineage>
        <taxon>unclassified sequences</taxon>
        <taxon>metagenomes</taxon>
        <taxon>ecological metagenomes</taxon>
    </lineage>
</organism>
<dbReference type="Gene3D" id="3.10.20.30">
    <property type="match status" value="1"/>
</dbReference>
<name>A0A382QEJ2_9ZZZZ</name>